<dbReference type="InterPro" id="IPR000719">
    <property type="entry name" value="Prot_kinase_dom"/>
</dbReference>
<sequence length="179" mass="19152">NGNITDYITNNPDITSSDKLRLLCDAARGLVYLHPLVPSGFHGDIKANNVLVKDNFEATLGDLGASKTRARIGKYIPSDRGINPKSSGAGYMAKELLEESLPPLTAAGDVSAFGGLILAAMSGEGPFSRKPNDAARIFAILCLDKILRPADHPLLPERDPLRSLLKACWSADPEARPSM</sequence>
<dbReference type="SUPFAM" id="SSF56112">
    <property type="entry name" value="Protein kinase-like (PK-like)"/>
    <property type="match status" value="1"/>
</dbReference>
<dbReference type="GO" id="GO:0004674">
    <property type="term" value="F:protein serine/threonine kinase activity"/>
    <property type="evidence" value="ECO:0007669"/>
    <property type="project" value="TreeGrafter"/>
</dbReference>
<dbReference type="InterPro" id="IPR011009">
    <property type="entry name" value="Kinase-like_dom_sf"/>
</dbReference>
<dbReference type="Proteomes" id="UP000054248">
    <property type="component" value="Unassembled WGS sequence"/>
</dbReference>
<dbReference type="PROSITE" id="PS50011">
    <property type="entry name" value="PROTEIN_KINASE_DOM"/>
    <property type="match status" value="1"/>
</dbReference>
<dbReference type="InterPro" id="IPR051681">
    <property type="entry name" value="Ser/Thr_Kinases-Pseudokinases"/>
</dbReference>
<evidence type="ECO:0000259" key="1">
    <source>
        <dbReference type="PROSITE" id="PS50011"/>
    </source>
</evidence>
<reference evidence="2 3" key="1">
    <citation type="submission" date="2014-04" db="EMBL/GenBank/DDBJ databases">
        <authorList>
            <consortium name="DOE Joint Genome Institute"/>
            <person name="Kuo A."/>
            <person name="Girlanda M."/>
            <person name="Perotto S."/>
            <person name="Kohler A."/>
            <person name="Nagy L.G."/>
            <person name="Floudas D."/>
            <person name="Copeland A."/>
            <person name="Barry K.W."/>
            <person name="Cichocki N."/>
            <person name="Veneault-Fourrey C."/>
            <person name="LaButti K."/>
            <person name="Lindquist E.A."/>
            <person name="Lipzen A."/>
            <person name="Lundell T."/>
            <person name="Morin E."/>
            <person name="Murat C."/>
            <person name="Sun H."/>
            <person name="Tunlid A."/>
            <person name="Henrissat B."/>
            <person name="Grigoriev I.V."/>
            <person name="Hibbett D.S."/>
            <person name="Martin F."/>
            <person name="Nordberg H.P."/>
            <person name="Cantor M.N."/>
            <person name="Hua S.X."/>
        </authorList>
    </citation>
    <scope>NUCLEOTIDE SEQUENCE [LARGE SCALE GENOMIC DNA]</scope>
    <source>
        <strain evidence="2 3">MUT 4182</strain>
    </source>
</reference>
<accession>A0A0C3Q4T4</accession>
<gene>
    <name evidence="2" type="ORF">M407DRAFT_45503</name>
</gene>
<dbReference type="Gene3D" id="1.10.510.10">
    <property type="entry name" value="Transferase(Phosphotransferase) domain 1"/>
    <property type="match status" value="1"/>
</dbReference>
<dbReference type="AlphaFoldDB" id="A0A0C3Q4T4"/>
<dbReference type="PANTHER" id="PTHR44329">
    <property type="entry name" value="SERINE/THREONINE-PROTEIN KINASE TNNI3K-RELATED"/>
    <property type="match status" value="1"/>
</dbReference>
<dbReference type="GO" id="GO:0005524">
    <property type="term" value="F:ATP binding"/>
    <property type="evidence" value="ECO:0007669"/>
    <property type="project" value="InterPro"/>
</dbReference>
<proteinExistence type="predicted"/>
<dbReference type="InterPro" id="IPR001245">
    <property type="entry name" value="Ser-Thr/Tyr_kinase_cat_dom"/>
</dbReference>
<protein>
    <recommendedName>
        <fullName evidence="1">Protein kinase domain-containing protein</fullName>
    </recommendedName>
</protein>
<dbReference type="OrthoDB" id="10261027at2759"/>
<evidence type="ECO:0000313" key="3">
    <source>
        <dbReference type="Proteomes" id="UP000054248"/>
    </source>
</evidence>
<feature type="domain" description="Protein kinase" evidence="1">
    <location>
        <begin position="1"/>
        <end position="179"/>
    </location>
</feature>
<feature type="non-terminal residue" evidence="2">
    <location>
        <position position="1"/>
    </location>
</feature>
<keyword evidence="3" id="KW-1185">Reference proteome</keyword>
<dbReference type="Pfam" id="PF07714">
    <property type="entry name" value="PK_Tyr_Ser-Thr"/>
    <property type="match status" value="1"/>
</dbReference>
<feature type="non-terminal residue" evidence="2">
    <location>
        <position position="179"/>
    </location>
</feature>
<evidence type="ECO:0000313" key="2">
    <source>
        <dbReference type="EMBL" id="KIO18351.1"/>
    </source>
</evidence>
<organism evidence="2 3">
    <name type="scientific">Tulasnella calospora MUT 4182</name>
    <dbReference type="NCBI Taxonomy" id="1051891"/>
    <lineage>
        <taxon>Eukaryota</taxon>
        <taxon>Fungi</taxon>
        <taxon>Dikarya</taxon>
        <taxon>Basidiomycota</taxon>
        <taxon>Agaricomycotina</taxon>
        <taxon>Agaricomycetes</taxon>
        <taxon>Cantharellales</taxon>
        <taxon>Tulasnellaceae</taxon>
        <taxon>Tulasnella</taxon>
    </lineage>
</organism>
<dbReference type="HOGENOM" id="CLU_000288_7_18_1"/>
<name>A0A0C3Q4T4_9AGAM</name>
<reference evidence="3" key="2">
    <citation type="submission" date="2015-01" db="EMBL/GenBank/DDBJ databases">
        <title>Evolutionary Origins and Diversification of the Mycorrhizal Mutualists.</title>
        <authorList>
            <consortium name="DOE Joint Genome Institute"/>
            <consortium name="Mycorrhizal Genomics Consortium"/>
            <person name="Kohler A."/>
            <person name="Kuo A."/>
            <person name="Nagy L.G."/>
            <person name="Floudas D."/>
            <person name="Copeland A."/>
            <person name="Barry K.W."/>
            <person name="Cichocki N."/>
            <person name="Veneault-Fourrey C."/>
            <person name="LaButti K."/>
            <person name="Lindquist E.A."/>
            <person name="Lipzen A."/>
            <person name="Lundell T."/>
            <person name="Morin E."/>
            <person name="Murat C."/>
            <person name="Riley R."/>
            <person name="Ohm R."/>
            <person name="Sun H."/>
            <person name="Tunlid A."/>
            <person name="Henrissat B."/>
            <person name="Grigoriev I.V."/>
            <person name="Hibbett D.S."/>
            <person name="Martin F."/>
        </authorList>
    </citation>
    <scope>NUCLEOTIDE SEQUENCE [LARGE SCALE GENOMIC DNA]</scope>
    <source>
        <strain evidence="3">MUT 4182</strain>
    </source>
</reference>
<dbReference type="EMBL" id="KN823293">
    <property type="protein sequence ID" value="KIO18351.1"/>
    <property type="molecule type" value="Genomic_DNA"/>
</dbReference>